<keyword evidence="7 10" id="KW-0443">Lipid metabolism</keyword>
<accession>K1QM05</accession>
<evidence type="ECO:0000256" key="10">
    <source>
        <dbReference type="RuleBase" id="RU361115"/>
    </source>
</evidence>
<reference evidence="11" key="1">
    <citation type="journal article" date="2012" name="Nature">
        <title>The oyster genome reveals stress adaptation and complexity of shell formation.</title>
        <authorList>
            <person name="Zhang G."/>
            <person name="Fang X."/>
            <person name="Guo X."/>
            <person name="Li L."/>
            <person name="Luo R."/>
            <person name="Xu F."/>
            <person name="Yang P."/>
            <person name="Zhang L."/>
            <person name="Wang X."/>
            <person name="Qi H."/>
            <person name="Xiong Z."/>
            <person name="Que H."/>
            <person name="Xie Y."/>
            <person name="Holland P.W."/>
            <person name="Paps J."/>
            <person name="Zhu Y."/>
            <person name="Wu F."/>
            <person name="Chen Y."/>
            <person name="Wang J."/>
            <person name="Peng C."/>
            <person name="Meng J."/>
            <person name="Yang L."/>
            <person name="Liu J."/>
            <person name="Wen B."/>
            <person name="Zhang N."/>
            <person name="Huang Z."/>
            <person name="Zhu Q."/>
            <person name="Feng Y."/>
            <person name="Mount A."/>
            <person name="Hedgecock D."/>
            <person name="Xu Z."/>
            <person name="Liu Y."/>
            <person name="Domazet-Loso T."/>
            <person name="Du Y."/>
            <person name="Sun X."/>
            <person name="Zhang S."/>
            <person name="Liu B."/>
            <person name="Cheng P."/>
            <person name="Jiang X."/>
            <person name="Li J."/>
            <person name="Fan D."/>
            <person name="Wang W."/>
            <person name="Fu W."/>
            <person name="Wang T."/>
            <person name="Wang B."/>
            <person name="Zhang J."/>
            <person name="Peng Z."/>
            <person name="Li Y."/>
            <person name="Li N."/>
            <person name="Wang J."/>
            <person name="Chen M."/>
            <person name="He Y."/>
            <person name="Tan F."/>
            <person name="Song X."/>
            <person name="Zheng Q."/>
            <person name="Huang R."/>
            <person name="Yang H."/>
            <person name="Du X."/>
            <person name="Chen L."/>
            <person name="Yang M."/>
            <person name="Gaffney P.M."/>
            <person name="Wang S."/>
            <person name="Luo L."/>
            <person name="She Z."/>
            <person name="Ming Y."/>
            <person name="Huang W."/>
            <person name="Zhang S."/>
            <person name="Huang B."/>
            <person name="Zhang Y."/>
            <person name="Qu T."/>
            <person name="Ni P."/>
            <person name="Miao G."/>
            <person name="Wang J."/>
            <person name="Wang Q."/>
            <person name="Steinberg C.E."/>
            <person name="Wang H."/>
            <person name="Li N."/>
            <person name="Qian L."/>
            <person name="Zhang G."/>
            <person name="Li Y."/>
            <person name="Yang H."/>
            <person name="Liu X."/>
            <person name="Wang J."/>
            <person name="Yin Y."/>
            <person name="Wang J."/>
        </authorList>
    </citation>
    <scope>NUCLEOTIDE SEQUENCE [LARGE SCALE GENOMIC DNA]</scope>
    <source>
        <strain evidence="11">05x7-T-G4-1.051#20</strain>
    </source>
</reference>
<dbReference type="FunCoup" id="K1QM05">
    <property type="interactions" value="423"/>
</dbReference>
<dbReference type="PANTHER" id="PTHR11157">
    <property type="entry name" value="FATTY ACID ACYL TRANSFERASE-RELATED"/>
    <property type="match status" value="1"/>
</dbReference>
<evidence type="ECO:0000256" key="6">
    <source>
        <dbReference type="ARBA" id="ARBA00022989"/>
    </source>
</evidence>
<dbReference type="GO" id="GO:0005789">
    <property type="term" value="C:endoplasmic reticulum membrane"/>
    <property type="evidence" value="ECO:0007669"/>
    <property type="project" value="TreeGrafter"/>
</dbReference>
<dbReference type="HOGENOM" id="CLU_048483_1_1_1"/>
<proteinExistence type="inferred from homology"/>
<feature type="transmembrane region" description="Helical" evidence="10">
    <location>
        <begin position="135"/>
        <end position="154"/>
    </location>
</feature>
<dbReference type="GO" id="GO:0034626">
    <property type="term" value="P:fatty acid elongation, polyunsaturated fatty acid"/>
    <property type="evidence" value="ECO:0007669"/>
    <property type="project" value="TreeGrafter"/>
</dbReference>
<comment type="subcellular location">
    <subcellularLocation>
        <location evidence="1">Membrane</location>
        <topology evidence="1">Multi-pass membrane protein</topology>
    </subcellularLocation>
</comment>
<dbReference type="GO" id="GO:0019367">
    <property type="term" value="P:fatty acid elongation, saturated fatty acid"/>
    <property type="evidence" value="ECO:0007669"/>
    <property type="project" value="TreeGrafter"/>
</dbReference>
<evidence type="ECO:0000256" key="5">
    <source>
        <dbReference type="ARBA" id="ARBA00022832"/>
    </source>
</evidence>
<gene>
    <name evidence="11" type="ORF">CGI_10014477</name>
</gene>
<dbReference type="EC" id="2.3.1.199" evidence="10"/>
<feature type="transmembrane region" description="Helical" evidence="10">
    <location>
        <begin position="160"/>
        <end position="181"/>
    </location>
</feature>
<dbReference type="Pfam" id="PF01151">
    <property type="entry name" value="ELO"/>
    <property type="match status" value="1"/>
</dbReference>
<name>K1QM05_MAGGI</name>
<dbReference type="PANTHER" id="PTHR11157:SF17">
    <property type="entry name" value="ELONGATION OF VERY LONG CHAIN FATTY ACIDS PROTEIN 6"/>
    <property type="match status" value="1"/>
</dbReference>
<comment type="caution">
    <text evidence="10">Lacks conserved residue(s) required for the propagation of feature annotation.</text>
</comment>
<dbReference type="InterPro" id="IPR030457">
    <property type="entry name" value="ELO_CS"/>
</dbReference>
<keyword evidence="5 10" id="KW-0276">Fatty acid metabolism</keyword>
<feature type="transmembrane region" description="Helical" evidence="10">
    <location>
        <begin position="62"/>
        <end position="82"/>
    </location>
</feature>
<evidence type="ECO:0000256" key="1">
    <source>
        <dbReference type="ARBA" id="ARBA00004141"/>
    </source>
</evidence>
<dbReference type="GO" id="GO:0034625">
    <property type="term" value="P:fatty acid elongation, monounsaturated fatty acid"/>
    <property type="evidence" value="ECO:0007669"/>
    <property type="project" value="TreeGrafter"/>
</dbReference>
<dbReference type="InParanoid" id="K1QM05"/>
<keyword evidence="9 10" id="KW-0275">Fatty acid biosynthesis</keyword>
<keyword evidence="8 10" id="KW-0472">Membrane</keyword>
<dbReference type="AlphaFoldDB" id="K1QM05"/>
<keyword evidence="2 10" id="KW-0444">Lipid biosynthesis</keyword>
<evidence type="ECO:0000256" key="9">
    <source>
        <dbReference type="ARBA" id="ARBA00023160"/>
    </source>
</evidence>
<keyword evidence="3 10" id="KW-0808">Transferase</keyword>
<dbReference type="GO" id="GO:0042761">
    <property type="term" value="P:very long-chain fatty acid biosynthetic process"/>
    <property type="evidence" value="ECO:0007669"/>
    <property type="project" value="TreeGrafter"/>
</dbReference>
<feature type="transmembrane region" description="Helical" evidence="10">
    <location>
        <begin position="32"/>
        <end position="50"/>
    </location>
</feature>
<organism evidence="11">
    <name type="scientific">Magallana gigas</name>
    <name type="common">Pacific oyster</name>
    <name type="synonym">Crassostrea gigas</name>
    <dbReference type="NCBI Taxonomy" id="29159"/>
    <lineage>
        <taxon>Eukaryota</taxon>
        <taxon>Metazoa</taxon>
        <taxon>Spiralia</taxon>
        <taxon>Lophotrochozoa</taxon>
        <taxon>Mollusca</taxon>
        <taxon>Bivalvia</taxon>
        <taxon>Autobranchia</taxon>
        <taxon>Pteriomorphia</taxon>
        <taxon>Ostreida</taxon>
        <taxon>Ostreoidea</taxon>
        <taxon>Ostreidae</taxon>
        <taxon>Magallana</taxon>
    </lineage>
</organism>
<evidence type="ECO:0000256" key="4">
    <source>
        <dbReference type="ARBA" id="ARBA00022692"/>
    </source>
</evidence>
<dbReference type="PROSITE" id="PS01188">
    <property type="entry name" value="ELO"/>
    <property type="match status" value="1"/>
</dbReference>
<evidence type="ECO:0000256" key="7">
    <source>
        <dbReference type="ARBA" id="ARBA00023098"/>
    </source>
</evidence>
<protein>
    <recommendedName>
        <fullName evidence="10">Elongation of very long chain fatty acids protein</fullName>
        <ecNumber evidence="10">2.3.1.199</ecNumber>
    </recommendedName>
    <alternativeName>
        <fullName evidence="10">Very-long-chain 3-oxoacyl-CoA synthase</fullName>
    </alternativeName>
</protein>
<comment type="catalytic activity">
    <reaction evidence="10">
        <text>a very-long-chain acyl-CoA + malonyl-CoA + H(+) = a very-long-chain 3-oxoacyl-CoA + CO2 + CoA</text>
        <dbReference type="Rhea" id="RHEA:32727"/>
        <dbReference type="ChEBI" id="CHEBI:15378"/>
        <dbReference type="ChEBI" id="CHEBI:16526"/>
        <dbReference type="ChEBI" id="CHEBI:57287"/>
        <dbReference type="ChEBI" id="CHEBI:57384"/>
        <dbReference type="ChEBI" id="CHEBI:90725"/>
        <dbReference type="ChEBI" id="CHEBI:90736"/>
        <dbReference type="EC" id="2.3.1.199"/>
    </reaction>
</comment>
<sequence length="233" mass="27542">MKLNNYSYVFAFEKQYDETKFFKYMVTHWADSFVYAFIYIVLVFGGKRYMEERPSYGLRPWLALWSGILAVFSIFGAARTLPELIMAVNQHSLEYSICVPSYLENAAAVWTFLFTVSKVYELGDTIFIVLRKQPLIFLHWYHHVTVLIYCWYSYPERTAVGRWFMVMNYMVHSIMYSYYALKAMRFNVPKWISMFITFSQLLQMPLSLYQDADTAGGRATKNDGVCYQQGAWF</sequence>
<evidence type="ECO:0000256" key="8">
    <source>
        <dbReference type="ARBA" id="ARBA00023136"/>
    </source>
</evidence>
<evidence type="ECO:0000256" key="3">
    <source>
        <dbReference type="ARBA" id="ARBA00022679"/>
    </source>
</evidence>
<keyword evidence="6 10" id="KW-1133">Transmembrane helix</keyword>
<dbReference type="EMBL" id="JH815848">
    <property type="protein sequence ID" value="EKC32059.1"/>
    <property type="molecule type" value="Genomic_DNA"/>
</dbReference>
<dbReference type="GO" id="GO:0030148">
    <property type="term" value="P:sphingolipid biosynthetic process"/>
    <property type="evidence" value="ECO:0007669"/>
    <property type="project" value="TreeGrafter"/>
</dbReference>
<dbReference type="InterPro" id="IPR002076">
    <property type="entry name" value="ELO_fam"/>
</dbReference>
<dbReference type="GO" id="GO:0009922">
    <property type="term" value="F:fatty acid elongase activity"/>
    <property type="evidence" value="ECO:0007669"/>
    <property type="project" value="UniProtKB-EC"/>
</dbReference>
<evidence type="ECO:0000256" key="2">
    <source>
        <dbReference type="ARBA" id="ARBA00022516"/>
    </source>
</evidence>
<comment type="similarity">
    <text evidence="10">Belongs to the ELO family.</text>
</comment>
<keyword evidence="4 10" id="KW-0812">Transmembrane</keyword>
<evidence type="ECO:0000313" key="11">
    <source>
        <dbReference type="EMBL" id="EKC32059.1"/>
    </source>
</evidence>